<feature type="compositionally biased region" description="Basic and acidic residues" evidence="1">
    <location>
        <begin position="42"/>
        <end position="54"/>
    </location>
</feature>
<feature type="region of interest" description="Disordered" evidence="1">
    <location>
        <begin position="35"/>
        <end position="54"/>
    </location>
</feature>
<dbReference type="AlphaFoldDB" id="A0A6J4RWQ0"/>
<accession>A0A6J4RWQ0</accession>
<gene>
    <name evidence="2" type="ORF">AVDCRST_MAG12-1670</name>
</gene>
<reference evidence="2" key="1">
    <citation type="submission" date="2020-02" db="EMBL/GenBank/DDBJ databases">
        <authorList>
            <person name="Meier V. D."/>
        </authorList>
    </citation>
    <scope>NUCLEOTIDE SEQUENCE</scope>
    <source>
        <strain evidence="2">AVDCRST_MAG12</strain>
    </source>
</reference>
<name>A0A6J4RWQ0_9ACTN</name>
<proteinExistence type="predicted"/>
<sequence>MIAYVAVPGERRKKAAVHFRRAGFEALKGVAALARPETGGGGREEPRRERIEVR</sequence>
<evidence type="ECO:0000256" key="1">
    <source>
        <dbReference type="SAM" id="MobiDB-lite"/>
    </source>
</evidence>
<dbReference type="EMBL" id="CADCVK010000260">
    <property type="protein sequence ID" value="CAA9483812.1"/>
    <property type="molecule type" value="Genomic_DNA"/>
</dbReference>
<organism evidence="2">
    <name type="scientific">uncultured Rubrobacteraceae bacterium</name>
    <dbReference type="NCBI Taxonomy" id="349277"/>
    <lineage>
        <taxon>Bacteria</taxon>
        <taxon>Bacillati</taxon>
        <taxon>Actinomycetota</taxon>
        <taxon>Rubrobacteria</taxon>
        <taxon>Rubrobacterales</taxon>
        <taxon>Rubrobacteraceae</taxon>
        <taxon>environmental samples</taxon>
    </lineage>
</organism>
<evidence type="ECO:0000313" key="2">
    <source>
        <dbReference type="EMBL" id="CAA9483812.1"/>
    </source>
</evidence>
<protein>
    <submittedName>
        <fullName evidence="2">Uncharacterized protein</fullName>
    </submittedName>
</protein>